<feature type="compositionally biased region" description="Polar residues" evidence="1">
    <location>
        <begin position="30"/>
        <end position="39"/>
    </location>
</feature>
<organism evidence="2 3">
    <name type="scientific">Dreissena polymorpha</name>
    <name type="common">Zebra mussel</name>
    <name type="synonym">Mytilus polymorpha</name>
    <dbReference type="NCBI Taxonomy" id="45954"/>
    <lineage>
        <taxon>Eukaryota</taxon>
        <taxon>Metazoa</taxon>
        <taxon>Spiralia</taxon>
        <taxon>Lophotrochozoa</taxon>
        <taxon>Mollusca</taxon>
        <taxon>Bivalvia</taxon>
        <taxon>Autobranchia</taxon>
        <taxon>Heteroconchia</taxon>
        <taxon>Euheterodonta</taxon>
        <taxon>Imparidentia</taxon>
        <taxon>Neoheterodontei</taxon>
        <taxon>Myida</taxon>
        <taxon>Dreissenoidea</taxon>
        <taxon>Dreissenidae</taxon>
        <taxon>Dreissena</taxon>
    </lineage>
</organism>
<evidence type="ECO:0000313" key="3">
    <source>
        <dbReference type="Proteomes" id="UP000828390"/>
    </source>
</evidence>
<gene>
    <name evidence="2" type="ORF">DPMN_162860</name>
</gene>
<accession>A0A9D4ITX4</accession>
<sequence length="95" mass="10740">MTVWVPALDFHTVCDGARQSLRHAGHMQGTPRQSATVPRQSPRPARHLQEIPLQSAKVPRPSGHLQETPRQSATGSESLPDRRSTYRRLLDNLRR</sequence>
<dbReference type="AlphaFoldDB" id="A0A9D4ITX4"/>
<reference evidence="2" key="1">
    <citation type="journal article" date="2019" name="bioRxiv">
        <title>The Genome of the Zebra Mussel, Dreissena polymorpha: A Resource for Invasive Species Research.</title>
        <authorList>
            <person name="McCartney M.A."/>
            <person name="Auch B."/>
            <person name="Kono T."/>
            <person name="Mallez S."/>
            <person name="Zhang Y."/>
            <person name="Obille A."/>
            <person name="Becker A."/>
            <person name="Abrahante J.E."/>
            <person name="Garbe J."/>
            <person name="Badalamenti J.P."/>
            <person name="Herman A."/>
            <person name="Mangelson H."/>
            <person name="Liachko I."/>
            <person name="Sullivan S."/>
            <person name="Sone E.D."/>
            <person name="Koren S."/>
            <person name="Silverstein K.A.T."/>
            <person name="Beckman K.B."/>
            <person name="Gohl D.M."/>
        </authorList>
    </citation>
    <scope>NUCLEOTIDE SEQUENCE</scope>
    <source>
        <strain evidence="2">Duluth1</strain>
        <tissue evidence="2">Whole animal</tissue>
    </source>
</reference>
<keyword evidence="3" id="KW-1185">Reference proteome</keyword>
<comment type="caution">
    <text evidence="2">The sequence shown here is derived from an EMBL/GenBank/DDBJ whole genome shotgun (WGS) entry which is preliminary data.</text>
</comment>
<proteinExistence type="predicted"/>
<feature type="region of interest" description="Disordered" evidence="1">
    <location>
        <begin position="21"/>
        <end position="95"/>
    </location>
</feature>
<feature type="compositionally biased region" description="Polar residues" evidence="1">
    <location>
        <begin position="68"/>
        <end position="77"/>
    </location>
</feature>
<dbReference type="Proteomes" id="UP000828390">
    <property type="component" value="Unassembled WGS sequence"/>
</dbReference>
<name>A0A9D4ITX4_DREPO</name>
<dbReference type="EMBL" id="JAIWYP010000008">
    <property type="protein sequence ID" value="KAH3784789.1"/>
    <property type="molecule type" value="Genomic_DNA"/>
</dbReference>
<evidence type="ECO:0000313" key="2">
    <source>
        <dbReference type="EMBL" id="KAH3784789.1"/>
    </source>
</evidence>
<evidence type="ECO:0000256" key="1">
    <source>
        <dbReference type="SAM" id="MobiDB-lite"/>
    </source>
</evidence>
<protein>
    <submittedName>
        <fullName evidence="2">Uncharacterized protein</fullName>
    </submittedName>
</protein>
<reference evidence="2" key="2">
    <citation type="submission" date="2020-11" db="EMBL/GenBank/DDBJ databases">
        <authorList>
            <person name="McCartney M.A."/>
            <person name="Auch B."/>
            <person name="Kono T."/>
            <person name="Mallez S."/>
            <person name="Becker A."/>
            <person name="Gohl D.M."/>
            <person name="Silverstein K.A.T."/>
            <person name="Koren S."/>
            <person name="Bechman K.B."/>
            <person name="Herman A."/>
            <person name="Abrahante J.E."/>
            <person name="Garbe J."/>
        </authorList>
    </citation>
    <scope>NUCLEOTIDE SEQUENCE</scope>
    <source>
        <strain evidence="2">Duluth1</strain>
        <tissue evidence="2">Whole animal</tissue>
    </source>
</reference>
<feature type="compositionally biased region" description="Basic and acidic residues" evidence="1">
    <location>
        <begin position="79"/>
        <end position="95"/>
    </location>
</feature>